<feature type="region of interest" description="Disordered" evidence="1">
    <location>
        <begin position="400"/>
        <end position="436"/>
    </location>
</feature>
<feature type="compositionally biased region" description="Polar residues" evidence="1">
    <location>
        <begin position="357"/>
        <end position="374"/>
    </location>
</feature>
<evidence type="ECO:0000313" key="2">
    <source>
        <dbReference type="EMBL" id="TNV83151.1"/>
    </source>
</evidence>
<reference evidence="2" key="1">
    <citation type="submission" date="2019-06" db="EMBL/GenBank/DDBJ databases">
        <authorList>
            <person name="Zheng W."/>
        </authorList>
    </citation>
    <scope>NUCLEOTIDE SEQUENCE</scope>
    <source>
        <strain evidence="2">QDHG01</strain>
    </source>
</reference>
<organism evidence="2 3">
    <name type="scientific">Halteria grandinella</name>
    <dbReference type="NCBI Taxonomy" id="5974"/>
    <lineage>
        <taxon>Eukaryota</taxon>
        <taxon>Sar</taxon>
        <taxon>Alveolata</taxon>
        <taxon>Ciliophora</taxon>
        <taxon>Intramacronucleata</taxon>
        <taxon>Spirotrichea</taxon>
        <taxon>Stichotrichia</taxon>
        <taxon>Sporadotrichida</taxon>
        <taxon>Halteriidae</taxon>
        <taxon>Halteria</taxon>
    </lineage>
</organism>
<dbReference type="Gene3D" id="3.30.900.10">
    <property type="entry name" value="HORMA domain"/>
    <property type="match status" value="1"/>
</dbReference>
<protein>
    <submittedName>
        <fullName evidence="2">Uncharacterized protein</fullName>
    </submittedName>
</protein>
<gene>
    <name evidence="2" type="ORF">FGO68_gene3795</name>
</gene>
<dbReference type="InterPro" id="IPR036570">
    <property type="entry name" value="HORMA_dom_sf"/>
</dbReference>
<evidence type="ECO:0000256" key="1">
    <source>
        <dbReference type="SAM" id="MobiDB-lite"/>
    </source>
</evidence>
<comment type="caution">
    <text evidence="2">The sequence shown here is derived from an EMBL/GenBank/DDBJ whole genome shotgun (WGS) entry which is preliminary data.</text>
</comment>
<name>A0A8J8T6C4_HALGN</name>
<proteinExistence type="predicted"/>
<sequence length="653" mass="73091">MQKSITDLRNVSHGSSTTTTSDLFLDICFKSETTGRTKLVERWKFTFSQHHLAKDSLIYSPMNFQSLMGEYFKKLCIVLRAHLTQIIALPAYVFLRLASLRPPGPSSGNSSKQQQEHQEVLSMAVKGDYKLIFQEHLLKNEFDDQAFVKIQKQAPIKTPMGEISIEVSHLDSLESIMKSLKGQLVRNEQVAAGFVMPSKEDEDEDYLEYRARRQEHPHSFKQTLFKALAPSASNSSLNNLGNLPNQQGKNIFGLQANPKNGQPFDHGRFRAFSDNTQALQATGSGKLSGGIVMKVNILDNGIAHVEEDCTSKFSEGSNIIIQEDYFQPDGTKKLENKIEGSKDGSSAKSIEASSQSNASGAHKQSSQFMSSPQQLAGRKVLNMGIVQTSLEGVLKSKGSYAESPFENSGSSSQRPQRPRVDPFKHFDALPNQQSATRNFRTSFDEAFSGKKSLQTQKSLQSLGQATPFNQVYGGGPTFGYRKASANYPDYSYNQQANVGSAPTGGHLNNMLTDHQIIEEDEHNNDFDLIMVPEKNLSIPQHVVSNGSFDQYVVTNDTRKTVLTSQDLAVRGDSKGMGLLFDFEDDFEQEINNDKIQMDDGGLMLKLEQFQRKLRKRQVAQTSEEKEQIKKNVHQMMLMKSKVVDRYVKNHKLR</sequence>
<dbReference type="Proteomes" id="UP000785679">
    <property type="component" value="Unassembled WGS sequence"/>
</dbReference>
<dbReference type="AlphaFoldDB" id="A0A8J8T6C4"/>
<accession>A0A8J8T6C4</accession>
<feature type="region of interest" description="Disordered" evidence="1">
    <location>
        <begin position="334"/>
        <end position="374"/>
    </location>
</feature>
<feature type="compositionally biased region" description="Low complexity" evidence="1">
    <location>
        <begin position="346"/>
        <end position="356"/>
    </location>
</feature>
<evidence type="ECO:0000313" key="3">
    <source>
        <dbReference type="Proteomes" id="UP000785679"/>
    </source>
</evidence>
<feature type="compositionally biased region" description="Basic and acidic residues" evidence="1">
    <location>
        <begin position="418"/>
        <end position="427"/>
    </location>
</feature>
<keyword evidence="3" id="KW-1185">Reference proteome</keyword>
<dbReference type="EMBL" id="RRYP01004114">
    <property type="protein sequence ID" value="TNV83151.1"/>
    <property type="molecule type" value="Genomic_DNA"/>
</dbReference>